<dbReference type="GO" id="GO:0008237">
    <property type="term" value="F:metallopeptidase activity"/>
    <property type="evidence" value="ECO:0007669"/>
    <property type="project" value="UniProtKB-KW"/>
</dbReference>
<evidence type="ECO:0000256" key="3">
    <source>
        <dbReference type="ARBA" id="ARBA00022723"/>
    </source>
</evidence>
<keyword evidence="4" id="KW-0378">Hydrolase</keyword>
<evidence type="ECO:0000313" key="8">
    <source>
        <dbReference type="Proteomes" id="UP000636479"/>
    </source>
</evidence>
<evidence type="ECO:0000256" key="6">
    <source>
        <dbReference type="ARBA" id="ARBA00023049"/>
    </source>
</evidence>
<dbReference type="GO" id="GO:0006508">
    <property type="term" value="P:proteolysis"/>
    <property type="evidence" value="ECO:0007669"/>
    <property type="project" value="UniProtKB-KW"/>
</dbReference>
<dbReference type="Proteomes" id="UP000636479">
    <property type="component" value="Unassembled WGS sequence"/>
</dbReference>
<comment type="cofactor">
    <cofactor evidence="1">
        <name>Zn(2+)</name>
        <dbReference type="ChEBI" id="CHEBI:29105"/>
    </cofactor>
</comment>
<dbReference type="CDD" id="cd11375">
    <property type="entry name" value="Peptidase_M54"/>
    <property type="match status" value="1"/>
</dbReference>
<keyword evidence="8" id="KW-1185">Reference proteome</keyword>
<dbReference type="EMBL" id="JACAZF010000007">
    <property type="protein sequence ID" value="KAF7298921.1"/>
    <property type="molecule type" value="Genomic_DNA"/>
</dbReference>
<name>A0A8H6W0V5_9AGAR</name>
<dbReference type="RefSeq" id="XP_037218309.1">
    <property type="nucleotide sequence ID" value="XM_037365067.1"/>
</dbReference>
<dbReference type="PANTHER" id="PTHR15910:SF1">
    <property type="entry name" value="ARCHAEMETZINCIN-2"/>
    <property type="match status" value="1"/>
</dbReference>
<dbReference type="Gene3D" id="3.40.390.10">
    <property type="entry name" value="Collagenase (Catalytic Domain)"/>
    <property type="match status" value="1"/>
</dbReference>
<gene>
    <name evidence="7" type="ORF">MIND_00840100</name>
</gene>
<comment type="caution">
    <text evidence="7">The sequence shown here is derived from an EMBL/GenBank/DDBJ whole genome shotgun (WGS) entry which is preliminary data.</text>
</comment>
<protein>
    <recommendedName>
        <fullName evidence="9">Archaemetzincin-2</fullName>
    </recommendedName>
</protein>
<dbReference type="AlphaFoldDB" id="A0A8H6W0V5"/>
<dbReference type="SUPFAM" id="SSF55486">
    <property type="entry name" value="Metalloproteases ('zincins'), catalytic domain"/>
    <property type="match status" value="1"/>
</dbReference>
<proteinExistence type="predicted"/>
<evidence type="ECO:0000256" key="5">
    <source>
        <dbReference type="ARBA" id="ARBA00022833"/>
    </source>
</evidence>
<dbReference type="InterPro" id="IPR012962">
    <property type="entry name" value="Pept_M54_archaemetzincn"/>
</dbReference>
<dbReference type="GeneID" id="59347583"/>
<organism evidence="7 8">
    <name type="scientific">Mycena indigotica</name>
    <dbReference type="NCBI Taxonomy" id="2126181"/>
    <lineage>
        <taxon>Eukaryota</taxon>
        <taxon>Fungi</taxon>
        <taxon>Dikarya</taxon>
        <taxon>Basidiomycota</taxon>
        <taxon>Agaricomycotina</taxon>
        <taxon>Agaricomycetes</taxon>
        <taxon>Agaricomycetidae</taxon>
        <taxon>Agaricales</taxon>
        <taxon>Marasmiineae</taxon>
        <taxon>Mycenaceae</taxon>
        <taxon>Mycena</taxon>
    </lineage>
</organism>
<keyword evidence="6" id="KW-0482">Metalloprotease</keyword>
<dbReference type="Pfam" id="PF07998">
    <property type="entry name" value="Peptidase_M54"/>
    <property type="match status" value="1"/>
</dbReference>
<dbReference type="InterPro" id="IPR024079">
    <property type="entry name" value="MetalloPept_cat_dom_sf"/>
</dbReference>
<keyword evidence="2" id="KW-0645">Protease</keyword>
<evidence type="ECO:0008006" key="9">
    <source>
        <dbReference type="Google" id="ProtNLM"/>
    </source>
</evidence>
<evidence type="ECO:0000256" key="1">
    <source>
        <dbReference type="ARBA" id="ARBA00001947"/>
    </source>
</evidence>
<accession>A0A8H6W0V5</accession>
<dbReference type="PANTHER" id="PTHR15910">
    <property type="entry name" value="ARCHAEMETZINCIN"/>
    <property type="match status" value="1"/>
</dbReference>
<evidence type="ECO:0000256" key="4">
    <source>
        <dbReference type="ARBA" id="ARBA00022801"/>
    </source>
</evidence>
<dbReference type="OrthoDB" id="2365600at2759"/>
<reference evidence="7" key="1">
    <citation type="submission" date="2020-05" db="EMBL/GenBank/DDBJ databases">
        <title>Mycena genomes resolve the evolution of fungal bioluminescence.</title>
        <authorList>
            <person name="Tsai I.J."/>
        </authorList>
    </citation>
    <scope>NUCLEOTIDE SEQUENCE</scope>
    <source>
        <strain evidence="7">171206Taipei</strain>
    </source>
</reference>
<sequence>MECTHKILSFECSPFVDQTEYSRPSEKTRKAAASLDVLPPASTFCAPLVLPGDDLAEDPDYPAQSLQEWLDDEDRNAVEPGRRTLYVVPPPTVDKGVAFAEAWSHVHADIVPPNVEDVGEYLRAFYHGMAVEVLPASTLRLTAWDSKSKAPRFVGLRTKAGECVRIRTRAAKDGVFARQLNLDDLLDTAISILPDDAFALLLLVPWDIYESPEDDFACGRAYGGSRVAVISTARYHPALDKRQNVPRTHAWPASHCASYIERCCAEDQPLKKKKKKNVNSSASGPLHAAVAAHSTLPSLEHPTKEALAALWLGRACRTASHELGHCLGIDHCVYYACVMQGTASLKEDARQPPFLCPVDLVKLLQATGASREQTYRALLAFCEKHKGGHLFDAFGAWLRAQLPLD</sequence>
<evidence type="ECO:0000313" key="7">
    <source>
        <dbReference type="EMBL" id="KAF7298921.1"/>
    </source>
</evidence>
<dbReference type="GO" id="GO:0046872">
    <property type="term" value="F:metal ion binding"/>
    <property type="evidence" value="ECO:0007669"/>
    <property type="project" value="UniProtKB-KW"/>
</dbReference>
<keyword evidence="5" id="KW-0862">Zinc</keyword>
<keyword evidence="3" id="KW-0479">Metal-binding</keyword>
<evidence type="ECO:0000256" key="2">
    <source>
        <dbReference type="ARBA" id="ARBA00022670"/>
    </source>
</evidence>